<dbReference type="PROSITE" id="PS00792">
    <property type="entry name" value="DHPS_1"/>
    <property type="match status" value="1"/>
</dbReference>
<dbReference type="CDD" id="cd00739">
    <property type="entry name" value="DHPS"/>
    <property type="match status" value="1"/>
</dbReference>
<dbReference type="Proteomes" id="UP000829401">
    <property type="component" value="Chromosome"/>
</dbReference>
<protein>
    <recommendedName>
        <fullName evidence="6 12">Dihydropteroate synthase</fullName>
        <shortName evidence="12">DHPS</shortName>
        <ecNumber evidence="5 12">2.5.1.15</ecNumber>
    </recommendedName>
    <alternativeName>
        <fullName evidence="11 12">Dihydropteroate pyrophosphorylase</fullName>
    </alternativeName>
</protein>
<dbReference type="KEGG" id="aaco:K1I37_01475"/>
<comment type="catalytic activity">
    <reaction evidence="1">
        <text>(7,8-dihydropterin-6-yl)methyl diphosphate + 4-aminobenzoate = 7,8-dihydropteroate + diphosphate</text>
        <dbReference type="Rhea" id="RHEA:19949"/>
        <dbReference type="ChEBI" id="CHEBI:17836"/>
        <dbReference type="ChEBI" id="CHEBI:17839"/>
        <dbReference type="ChEBI" id="CHEBI:33019"/>
        <dbReference type="ChEBI" id="CHEBI:72950"/>
        <dbReference type="EC" id="2.5.1.15"/>
    </reaction>
</comment>
<evidence type="ECO:0000256" key="10">
    <source>
        <dbReference type="ARBA" id="ARBA00022909"/>
    </source>
</evidence>
<dbReference type="GO" id="GO:0005829">
    <property type="term" value="C:cytosol"/>
    <property type="evidence" value="ECO:0007669"/>
    <property type="project" value="TreeGrafter"/>
</dbReference>
<evidence type="ECO:0000256" key="6">
    <source>
        <dbReference type="ARBA" id="ARBA00016919"/>
    </source>
</evidence>
<evidence type="ECO:0000313" key="15">
    <source>
        <dbReference type="Proteomes" id="UP000829401"/>
    </source>
</evidence>
<dbReference type="RefSeq" id="WP_236613800.1">
    <property type="nucleotide sequence ID" value="NZ_AURB01000001.1"/>
</dbReference>
<evidence type="ECO:0000256" key="7">
    <source>
        <dbReference type="ARBA" id="ARBA00022679"/>
    </source>
</evidence>
<keyword evidence="9 12" id="KW-0460">Magnesium</keyword>
<evidence type="ECO:0000259" key="13">
    <source>
        <dbReference type="PROSITE" id="PS50972"/>
    </source>
</evidence>
<dbReference type="InterPro" id="IPR011005">
    <property type="entry name" value="Dihydropteroate_synth-like_sf"/>
</dbReference>
<organism evidence="14 15">
    <name type="scientific">Alicyclobacillus acidoterrestris (strain ATCC 49025 / DSM 3922 / CIP 106132 / NCIMB 13137 / GD3B)</name>
    <dbReference type="NCBI Taxonomy" id="1356854"/>
    <lineage>
        <taxon>Bacteria</taxon>
        <taxon>Bacillati</taxon>
        <taxon>Bacillota</taxon>
        <taxon>Bacilli</taxon>
        <taxon>Bacillales</taxon>
        <taxon>Alicyclobacillaceae</taxon>
        <taxon>Alicyclobacillus</taxon>
    </lineage>
</organism>
<evidence type="ECO:0000256" key="2">
    <source>
        <dbReference type="ARBA" id="ARBA00001946"/>
    </source>
</evidence>
<evidence type="ECO:0000313" key="14">
    <source>
        <dbReference type="EMBL" id="UNO49258.1"/>
    </source>
</evidence>
<reference evidence="15" key="1">
    <citation type="journal article" date="2022" name="G3 (Bethesda)">
        <title>Unveiling the complete genome sequence of Alicyclobacillus acidoterrestris DSM 3922T, a taint-producing strain.</title>
        <authorList>
            <person name="Leonardo I.C."/>
            <person name="Barreto Crespo M.T."/>
            <person name="Gaspar F.B."/>
        </authorList>
    </citation>
    <scope>NUCLEOTIDE SEQUENCE [LARGE SCALE GENOMIC DNA]</scope>
    <source>
        <strain evidence="15">DSM 3922</strain>
    </source>
</reference>
<keyword evidence="15" id="KW-1185">Reference proteome</keyword>
<dbReference type="PROSITE" id="PS50972">
    <property type="entry name" value="PTERIN_BINDING"/>
    <property type="match status" value="1"/>
</dbReference>
<dbReference type="GO" id="GO:0004156">
    <property type="term" value="F:dihydropteroate synthase activity"/>
    <property type="evidence" value="ECO:0007669"/>
    <property type="project" value="UniProtKB-EC"/>
</dbReference>
<keyword evidence="7 12" id="KW-0808">Transferase</keyword>
<feature type="domain" description="Pterin-binding" evidence="13">
    <location>
        <begin position="3"/>
        <end position="248"/>
    </location>
</feature>
<evidence type="ECO:0000256" key="9">
    <source>
        <dbReference type="ARBA" id="ARBA00022842"/>
    </source>
</evidence>
<comment type="pathway">
    <text evidence="3 12">Cofactor biosynthesis; tetrahydrofolate biosynthesis; 7,8-dihydrofolate from 2-amino-4-hydroxy-6-hydroxymethyl-7,8-dihydropteridine diphosphate and 4-aminobenzoate: step 1/2.</text>
</comment>
<evidence type="ECO:0000256" key="5">
    <source>
        <dbReference type="ARBA" id="ARBA00012458"/>
    </source>
</evidence>
<evidence type="ECO:0000256" key="4">
    <source>
        <dbReference type="ARBA" id="ARBA00009503"/>
    </source>
</evidence>
<dbReference type="GO" id="GO:0046656">
    <property type="term" value="P:folic acid biosynthetic process"/>
    <property type="evidence" value="ECO:0007669"/>
    <property type="project" value="UniProtKB-KW"/>
</dbReference>
<dbReference type="NCBIfam" id="TIGR01496">
    <property type="entry name" value="DHPS"/>
    <property type="match status" value="1"/>
</dbReference>
<comment type="cofactor">
    <cofactor evidence="2 12">
        <name>Mg(2+)</name>
        <dbReference type="ChEBI" id="CHEBI:18420"/>
    </cofactor>
</comment>
<proteinExistence type="inferred from homology"/>
<evidence type="ECO:0000256" key="12">
    <source>
        <dbReference type="RuleBase" id="RU361205"/>
    </source>
</evidence>
<dbReference type="EMBL" id="CP080467">
    <property type="protein sequence ID" value="UNO49258.1"/>
    <property type="molecule type" value="Genomic_DNA"/>
</dbReference>
<comment type="function">
    <text evidence="12">Catalyzes the condensation of para-aminobenzoate (pABA) with 6-hydroxymethyl-7,8-dihydropterin diphosphate (DHPt-PP) to form 7,8-dihydropteroate (H2Pte), the immediate precursor of folate derivatives.</text>
</comment>
<dbReference type="PANTHER" id="PTHR20941">
    <property type="entry name" value="FOLATE SYNTHESIS PROTEINS"/>
    <property type="match status" value="1"/>
</dbReference>
<sequence length="259" mass="28264">MNVRVMGILNVTPDSFSDGGRYAEPSAAIQRAYEMIEDGVDILDIGAESTRPGYTPLDAETEWARLEPVLRALLPNVSVPVSVDTYHAETAARAIDVGVAIINDISACGDKDMPRVLQGNAAQYVYMHNRPQVDSALSVSDIVAETRAGIERLLDAGLDPSRLIVDPGVGFAKTYTQNLSCIRHIEQFCQLGYPVLLGTSRKRFIGHALGLEVDERLEGSLATVAYGVLHGATIVRVHDVRETVRMCRMLEAIHHVDAR</sequence>
<comment type="similarity">
    <text evidence="4 12">Belongs to the DHPS family.</text>
</comment>
<evidence type="ECO:0000256" key="1">
    <source>
        <dbReference type="ARBA" id="ARBA00000012"/>
    </source>
</evidence>
<evidence type="ECO:0000256" key="11">
    <source>
        <dbReference type="ARBA" id="ARBA00030193"/>
    </source>
</evidence>
<dbReference type="PANTHER" id="PTHR20941:SF1">
    <property type="entry name" value="FOLIC ACID SYNTHESIS PROTEIN FOL1"/>
    <property type="match status" value="1"/>
</dbReference>
<dbReference type="GO" id="GO:0046872">
    <property type="term" value="F:metal ion binding"/>
    <property type="evidence" value="ECO:0007669"/>
    <property type="project" value="UniProtKB-KW"/>
</dbReference>
<dbReference type="PROSITE" id="PS00793">
    <property type="entry name" value="DHPS_2"/>
    <property type="match status" value="1"/>
</dbReference>
<keyword evidence="8 12" id="KW-0479">Metal-binding</keyword>
<gene>
    <name evidence="14" type="primary">folP</name>
    <name evidence="14" type="ORF">K1I37_01475</name>
</gene>
<evidence type="ECO:0000256" key="8">
    <source>
        <dbReference type="ARBA" id="ARBA00022723"/>
    </source>
</evidence>
<dbReference type="InterPro" id="IPR045031">
    <property type="entry name" value="DHP_synth-like"/>
</dbReference>
<dbReference type="InterPro" id="IPR000489">
    <property type="entry name" value="Pterin-binding_dom"/>
</dbReference>
<dbReference type="GO" id="GO:0046654">
    <property type="term" value="P:tetrahydrofolate biosynthetic process"/>
    <property type="evidence" value="ECO:0007669"/>
    <property type="project" value="TreeGrafter"/>
</dbReference>
<keyword evidence="10 12" id="KW-0289">Folate biosynthesis</keyword>
<dbReference type="InterPro" id="IPR006390">
    <property type="entry name" value="DHP_synth_dom"/>
</dbReference>
<accession>A0A9E6ZHX8</accession>
<dbReference type="Gene3D" id="3.20.20.20">
    <property type="entry name" value="Dihydropteroate synthase-like"/>
    <property type="match status" value="1"/>
</dbReference>
<dbReference type="Pfam" id="PF00809">
    <property type="entry name" value="Pterin_bind"/>
    <property type="match status" value="1"/>
</dbReference>
<name>A0A9E6ZHX8_ALIAG</name>
<dbReference type="EC" id="2.5.1.15" evidence="5 12"/>
<evidence type="ECO:0000256" key="3">
    <source>
        <dbReference type="ARBA" id="ARBA00004763"/>
    </source>
</evidence>
<dbReference type="SUPFAM" id="SSF51717">
    <property type="entry name" value="Dihydropteroate synthetase-like"/>
    <property type="match status" value="1"/>
</dbReference>
<dbReference type="AlphaFoldDB" id="A0A9E6ZHX8"/>